<dbReference type="InterPro" id="IPR036136">
    <property type="entry name" value="Nit/Sulf_reduc_fer-like_dom_sf"/>
</dbReference>
<evidence type="ECO:0000313" key="10">
    <source>
        <dbReference type="EMBL" id="MEK7949470.1"/>
    </source>
</evidence>
<dbReference type="RefSeq" id="WP_341402887.1">
    <property type="nucleotide sequence ID" value="NZ_JBBUKT010000001.1"/>
</dbReference>
<dbReference type="Pfam" id="PF01077">
    <property type="entry name" value="NIR_SIR"/>
    <property type="match status" value="2"/>
</dbReference>
<dbReference type="Proteomes" id="UP001371305">
    <property type="component" value="Unassembled WGS sequence"/>
</dbReference>
<evidence type="ECO:0000256" key="7">
    <source>
        <dbReference type="ARBA" id="ARBA00023014"/>
    </source>
</evidence>
<dbReference type="InterPro" id="IPR005117">
    <property type="entry name" value="NiRdtase/SiRdtase_haem-b_fer"/>
</dbReference>
<dbReference type="SUPFAM" id="SSF56014">
    <property type="entry name" value="Nitrite and sulphite reductase 4Fe-4S domain-like"/>
    <property type="match status" value="2"/>
</dbReference>
<dbReference type="SUPFAM" id="SSF55124">
    <property type="entry name" value="Nitrite/Sulfite reductase N-terminal domain-like"/>
    <property type="match status" value="2"/>
</dbReference>
<dbReference type="PANTHER" id="PTHR32439">
    <property type="entry name" value="FERREDOXIN--NITRITE REDUCTASE, CHLOROPLASTIC"/>
    <property type="match status" value="1"/>
</dbReference>
<name>A0ABU9AS05_9BACT</name>
<comment type="caution">
    <text evidence="10">The sequence shown here is derived from an EMBL/GenBank/DDBJ whole genome shotgun (WGS) entry which is preliminary data.</text>
</comment>
<proteinExistence type="inferred from homology"/>
<dbReference type="Gene3D" id="3.90.480.10">
    <property type="entry name" value="Sulfite Reductase Hemoprotein,Domain 2"/>
    <property type="match status" value="1"/>
</dbReference>
<feature type="domain" description="Nitrite/sulphite reductase 4Fe-4S" evidence="8">
    <location>
        <begin position="190"/>
        <end position="347"/>
    </location>
</feature>
<evidence type="ECO:0000256" key="1">
    <source>
        <dbReference type="ARBA" id="ARBA00010429"/>
    </source>
</evidence>
<evidence type="ECO:0000259" key="9">
    <source>
        <dbReference type="Pfam" id="PF03460"/>
    </source>
</evidence>
<feature type="domain" description="Nitrite/Sulfite reductase ferredoxin-like" evidence="9">
    <location>
        <begin position="120"/>
        <end position="178"/>
    </location>
</feature>
<dbReference type="NCBIfam" id="NF007126">
    <property type="entry name" value="PRK09567.1"/>
    <property type="match status" value="1"/>
</dbReference>
<keyword evidence="4" id="KW-0479">Metal-binding</keyword>
<dbReference type="PANTHER" id="PTHR32439:SF0">
    <property type="entry name" value="FERREDOXIN--NITRITE REDUCTASE, CHLOROPLASTIC"/>
    <property type="match status" value="1"/>
</dbReference>
<dbReference type="EMBL" id="JBBUKT010000001">
    <property type="protein sequence ID" value="MEK7949470.1"/>
    <property type="molecule type" value="Genomic_DNA"/>
</dbReference>
<dbReference type="InterPro" id="IPR045854">
    <property type="entry name" value="NO2/SO3_Rdtase_4Fe4S_sf"/>
</dbReference>
<keyword evidence="3" id="KW-0349">Heme</keyword>
<organism evidence="10 11">
    <name type="scientific">Luteolibacter soli</name>
    <dbReference type="NCBI Taxonomy" id="3135280"/>
    <lineage>
        <taxon>Bacteria</taxon>
        <taxon>Pseudomonadati</taxon>
        <taxon>Verrucomicrobiota</taxon>
        <taxon>Verrucomicrobiia</taxon>
        <taxon>Verrucomicrobiales</taxon>
        <taxon>Verrucomicrobiaceae</taxon>
        <taxon>Luteolibacter</taxon>
    </lineage>
</organism>
<keyword evidence="2" id="KW-0004">4Fe-4S</keyword>
<dbReference type="PROSITE" id="PS00365">
    <property type="entry name" value="NIR_SIR"/>
    <property type="match status" value="1"/>
</dbReference>
<feature type="domain" description="Nitrite/sulphite reductase 4Fe-4S" evidence="8">
    <location>
        <begin position="453"/>
        <end position="591"/>
    </location>
</feature>
<feature type="domain" description="Nitrite/Sulfite reductase ferredoxin-like" evidence="9">
    <location>
        <begin position="373"/>
        <end position="437"/>
    </location>
</feature>
<evidence type="ECO:0000256" key="4">
    <source>
        <dbReference type="ARBA" id="ARBA00022723"/>
    </source>
</evidence>
<evidence type="ECO:0000256" key="5">
    <source>
        <dbReference type="ARBA" id="ARBA00023002"/>
    </source>
</evidence>
<sequence>MPDALFTAEQTLAMVNLSDSGFTAEQTSYLSGFVSGILQGRELPFLGQDGESRFTHEPAQAVFGTPLDDLCKEERIKHEKNGLDCYDAILANAATKIFPQDGDVFRYKFYGLFFVSPAQESIMLRCRIAGGALSTYQFRGLAEIAQDWGPGHVDLTTRANVQIRELMPENCPNVLMKLDDIGLTSQGSGADNVRNVTATPTTGFDPTELIDVMPYARAMHHYILKNRDLYGLPRKFNISYDSGGCVSVCADTNDIGFYAVKVGENDKGITPGVYFRMQLCGITGHQQFATDCGVLLTPAETIPVAAALIRVFIENGDRTNRKRARLKYLVDDWGFEKTLEETQKKLAFPMRYFPLESCETPAPKDKQGYLGIHPQTDGKHYIGVCTPVGRMTVSQMLALADVADQFGRGEIRLTVWQNLIIPGVSEENLQAALVAIQATGLDHRNHNLTGGLIACTGSRGCKYAAADTKGNAVALGAHLASKMILDQPVNIHLTGCQHSCAQHYIGDIGMMGTRVKIEDGSTVDGYNIVLGGGCDDQQYIAREVWKSVKADEINPLVEQLLVAYLAQRNDDESFADFSRRLSVAELQALVDRSESNIAAA</sequence>
<dbReference type="InterPro" id="IPR051329">
    <property type="entry name" value="NIR_SIR_4Fe-4S"/>
</dbReference>
<evidence type="ECO:0000256" key="2">
    <source>
        <dbReference type="ARBA" id="ARBA00022485"/>
    </source>
</evidence>
<keyword evidence="7" id="KW-0411">Iron-sulfur</keyword>
<protein>
    <submittedName>
        <fullName evidence="10">NirA family protein</fullName>
    </submittedName>
</protein>
<evidence type="ECO:0000256" key="6">
    <source>
        <dbReference type="ARBA" id="ARBA00023004"/>
    </source>
</evidence>
<reference evidence="10 11" key="1">
    <citation type="submission" date="2024-04" db="EMBL/GenBank/DDBJ databases">
        <title>Luteolibacter sp. isolated from soil.</title>
        <authorList>
            <person name="An J."/>
        </authorList>
    </citation>
    <scope>NUCLEOTIDE SEQUENCE [LARGE SCALE GENOMIC DNA]</scope>
    <source>
        <strain evidence="10 11">Y139</strain>
    </source>
</reference>
<gene>
    <name evidence="10" type="ORF">WKV53_03125</name>
</gene>
<keyword evidence="6" id="KW-0408">Iron</keyword>
<keyword evidence="5" id="KW-0560">Oxidoreductase</keyword>
<evidence type="ECO:0000256" key="3">
    <source>
        <dbReference type="ARBA" id="ARBA00022617"/>
    </source>
</evidence>
<dbReference type="NCBIfam" id="TIGR02435">
    <property type="entry name" value="CobG"/>
    <property type="match status" value="1"/>
</dbReference>
<dbReference type="InterPro" id="IPR006066">
    <property type="entry name" value="NO2/SO3_Rdtase_FeS/sirohaem_BS"/>
</dbReference>
<evidence type="ECO:0000313" key="11">
    <source>
        <dbReference type="Proteomes" id="UP001371305"/>
    </source>
</evidence>
<dbReference type="PRINTS" id="PR00397">
    <property type="entry name" value="SIROHAEM"/>
</dbReference>
<dbReference type="Pfam" id="PF03460">
    <property type="entry name" value="NIR_SIR_ferr"/>
    <property type="match status" value="2"/>
</dbReference>
<accession>A0ABU9AS05</accession>
<dbReference type="InterPro" id="IPR006067">
    <property type="entry name" value="NO2/SO3_Rdtase_4Fe4S_dom"/>
</dbReference>
<comment type="similarity">
    <text evidence="1">Belongs to the nitrite and sulfite reductase 4Fe-4S domain family.</text>
</comment>
<keyword evidence="11" id="KW-1185">Reference proteome</keyword>
<dbReference type="Gene3D" id="3.30.413.10">
    <property type="entry name" value="Sulfite Reductase Hemoprotein, domain 1"/>
    <property type="match status" value="2"/>
</dbReference>
<evidence type="ECO:0000259" key="8">
    <source>
        <dbReference type="Pfam" id="PF01077"/>
    </source>
</evidence>
<dbReference type="InterPro" id="IPR012798">
    <property type="entry name" value="Cbl_synth_CobG-like"/>
</dbReference>